<dbReference type="PIRSF" id="PIRSF017393">
    <property type="entry name" value="MTase_SAV2177"/>
    <property type="match status" value="1"/>
</dbReference>
<gene>
    <name evidence="1" type="ORF">ACFPZ3_66525</name>
</gene>
<dbReference type="GO" id="GO:0008168">
    <property type="term" value="F:methyltransferase activity"/>
    <property type="evidence" value="ECO:0007669"/>
    <property type="project" value="UniProtKB-KW"/>
</dbReference>
<dbReference type="Pfam" id="PF04672">
    <property type="entry name" value="Methyltransf_19"/>
    <property type="match status" value="1"/>
</dbReference>
<keyword evidence="1" id="KW-0808">Transferase</keyword>
<dbReference type="Gene3D" id="3.40.50.150">
    <property type="entry name" value="Vaccinia Virus protein VP39"/>
    <property type="match status" value="1"/>
</dbReference>
<accession>A0ABW1DB20</accession>
<dbReference type="InterPro" id="IPR029063">
    <property type="entry name" value="SAM-dependent_MTases_sf"/>
</dbReference>
<dbReference type="RefSeq" id="WP_379524676.1">
    <property type="nucleotide sequence ID" value="NZ_JBHSPA010000119.1"/>
</dbReference>
<dbReference type="EMBL" id="JBHSPA010000119">
    <property type="protein sequence ID" value="MFC5835265.1"/>
    <property type="molecule type" value="Genomic_DNA"/>
</dbReference>
<keyword evidence="2" id="KW-1185">Reference proteome</keyword>
<dbReference type="EC" id="2.1.1.-" evidence="1"/>
<keyword evidence="1" id="KW-0489">Methyltransferase</keyword>
<proteinExistence type="predicted"/>
<reference evidence="2" key="1">
    <citation type="journal article" date="2019" name="Int. J. Syst. Evol. Microbiol.">
        <title>The Global Catalogue of Microorganisms (GCM) 10K type strain sequencing project: providing services to taxonomists for standard genome sequencing and annotation.</title>
        <authorList>
            <consortium name="The Broad Institute Genomics Platform"/>
            <consortium name="The Broad Institute Genome Sequencing Center for Infectious Disease"/>
            <person name="Wu L."/>
            <person name="Ma J."/>
        </authorList>
    </citation>
    <scope>NUCLEOTIDE SEQUENCE [LARGE SCALE GENOMIC DNA]</scope>
    <source>
        <strain evidence="2">CCUG 53903</strain>
    </source>
</reference>
<dbReference type="SUPFAM" id="SSF53335">
    <property type="entry name" value="S-adenosyl-L-methionine-dependent methyltransferases"/>
    <property type="match status" value="1"/>
</dbReference>
<name>A0ABW1DB20_9ACTN</name>
<dbReference type="InterPro" id="IPR006764">
    <property type="entry name" value="SAM_dep_MeTrfase_SAV2177_type"/>
</dbReference>
<evidence type="ECO:0000313" key="2">
    <source>
        <dbReference type="Proteomes" id="UP001596058"/>
    </source>
</evidence>
<dbReference type="GO" id="GO:0032259">
    <property type="term" value="P:methylation"/>
    <property type="evidence" value="ECO:0007669"/>
    <property type="project" value="UniProtKB-KW"/>
</dbReference>
<evidence type="ECO:0000313" key="1">
    <source>
        <dbReference type="EMBL" id="MFC5835265.1"/>
    </source>
</evidence>
<protein>
    <submittedName>
        <fullName evidence="1">SAM-dependent methyltransferase</fullName>
        <ecNumber evidence="1">2.1.1.-</ecNumber>
    </submittedName>
</protein>
<organism evidence="1 2">
    <name type="scientific">Nonomuraea insulae</name>
    <dbReference type="NCBI Taxonomy" id="1616787"/>
    <lineage>
        <taxon>Bacteria</taxon>
        <taxon>Bacillati</taxon>
        <taxon>Actinomycetota</taxon>
        <taxon>Actinomycetes</taxon>
        <taxon>Streptosporangiales</taxon>
        <taxon>Streptosporangiaceae</taxon>
        <taxon>Nonomuraea</taxon>
    </lineage>
</organism>
<sequence>MAEDGRAMTDEQAPRGVDPTVPSVARMYDYYLGGKDHFHADREAAEQIVRLARDNGADVREVARANRGFLVRAVRHIAESGVRQFLDIGTGLPTQNNVHQVVRGVAPDSKVVYVDNDPIVLVHAQALLADSSGTSVVDGDLHRPADILKAAAAHLDFSRPVAIIVAAVFHFFQDDDEVAAIVSTLRDNLVPGGYLVISHSYIEPEAGQPDKMDEAKGIYRRSASGSIAWRGRETVRGYFAGLELLEPGIVPVQDWRNDEPYLPPGLAKGGVLGGVGRLHA</sequence>
<dbReference type="Proteomes" id="UP001596058">
    <property type="component" value="Unassembled WGS sequence"/>
</dbReference>
<dbReference type="CDD" id="cd02440">
    <property type="entry name" value="AdoMet_MTases"/>
    <property type="match status" value="1"/>
</dbReference>
<comment type="caution">
    <text evidence="1">The sequence shown here is derived from an EMBL/GenBank/DDBJ whole genome shotgun (WGS) entry which is preliminary data.</text>
</comment>